<evidence type="ECO:0000256" key="1">
    <source>
        <dbReference type="SAM" id="MobiDB-lite"/>
    </source>
</evidence>
<feature type="region of interest" description="Disordered" evidence="1">
    <location>
        <begin position="118"/>
        <end position="144"/>
    </location>
</feature>
<protein>
    <submittedName>
        <fullName evidence="2">Uncharacterized protein</fullName>
    </submittedName>
</protein>
<organism evidence="2">
    <name type="scientific">uncultured marine group II/III euryarchaeote KM3_33_H04</name>
    <dbReference type="NCBI Taxonomy" id="1456436"/>
    <lineage>
        <taxon>Archaea</taxon>
        <taxon>Methanobacteriati</taxon>
        <taxon>Methanobacteriota</taxon>
        <taxon>environmental samples</taxon>
    </lineage>
</organism>
<evidence type="ECO:0000313" key="2">
    <source>
        <dbReference type="EMBL" id="AIF08957.1"/>
    </source>
</evidence>
<proteinExistence type="predicted"/>
<sequence length="144" mass="16068">MQPVGLAADVRGDLRGLPRIPEYRYQSGPETGQLREVSNRSWGYLHRHDLPTMVILCTTDLIMYVRAGRSVARSEVQNCSPCLWKQFRGGLCGPQQRRCDFGARGVPCPPLDSRIRLPTLAPDRDSADRVPSPQRAAFATHPPC</sequence>
<reference evidence="2" key="1">
    <citation type="journal article" date="2014" name="Genome Biol. Evol.">
        <title>Pangenome evidence for extensive interdomain horizontal transfer affecting lineage core and shell genes in uncultured planktonic thaumarchaeota and euryarchaeota.</title>
        <authorList>
            <person name="Deschamps P."/>
            <person name="Zivanovic Y."/>
            <person name="Moreira D."/>
            <person name="Rodriguez-Valera F."/>
            <person name="Lopez-Garcia P."/>
        </authorList>
    </citation>
    <scope>NUCLEOTIDE SEQUENCE</scope>
</reference>
<dbReference type="AlphaFoldDB" id="A0A075H385"/>
<accession>A0A075H385</accession>
<dbReference type="EMBL" id="KF900848">
    <property type="protein sequence ID" value="AIF08957.1"/>
    <property type="molecule type" value="Genomic_DNA"/>
</dbReference>
<name>A0A075H385_9EURY</name>